<accession>A0ABX3HKB1</accession>
<proteinExistence type="predicted"/>
<gene>
    <name evidence="1" type="ORF">BSK51_15850</name>
</gene>
<name>A0ABX3HKB1_9BACL</name>
<organism evidence="1 2">
    <name type="scientific">Paenibacillus odorifer</name>
    <dbReference type="NCBI Taxonomy" id="189426"/>
    <lineage>
        <taxon>Bacteria</taxon>
        <taxon>Bacillati</taxon>
        <taxon>Bacillota</taxon>
        <taxon>Bacilli</taxon>
        <taxon>Bacillales</taxon>
        <taxon>Paenibacillaceae</taxon>
        <taxon>Paenibacillus</taxon>
    </lineage>
</organism>
<comment type="caution">
    <text evidence="1">The sequence shown here is derived from an EMBL/GenBank/DDBJ whole genome shotgun (WGS) entry which is preliminary data.</text>
</comment>
<sequence length="60" mass="6928">MKEFKKFNEASKITKVSQRMMLWALHGSQLAVLKLGEGMNSRYHIPPITLVESIQRKGRN</sequence>
<dbReference type="EMBL" id="MPTD01000010">
    <property type="protein sequence ID" value="OMD50448.1"/>
    <property type="molecule type" value="Genomic_DNA"/>
</dbReference>
<evidence type="ECO:0000313" key="2">
    <source>
        <dbReference type="Proteomes" id="UP000187313"/>
    </source>
</evidence>
<keyword evidence="2" id="KW-1185">Reference proteome</keyword>
<dbReference type="Proteomes" id="UP000187313">
    <property type="component" value="Unassembled WGS sequence"/>
</dbReference>
<protein>
    <submittedName>
        <fullName evidence="1">Uncharacterized protein</fullName>
    </submittedName>
</protein>
<reference evidence="1 2" key="1">
    <citation type="submission" date="2016-10" db="EMBL/GenBank/DDBJ databases">
        <title>Paenibacillus species isolates.</title>
        <authorList>
            <person name="Beno S.M."/>
        </authorList>
    </citation>
    <scope>NUCLEOTIDE SEQUENCE [LARGE SCALE GENOMIC DNA]</scope>
    <source>
        <strain evidence="1 2">FSL R5-0923</strain>
    </source>
</reference>
<evidence type="ECO:0000313" key="1">
    <source>
        <dbReference type="EMBL" id="OMD50448.1"/>
    </source>
</evidence>